<dbReference type="UniPathway" id="UPA00079">
    <property type="reaction ID" value="UER00169"/>
</dbReference>
<comment type="caution">
    <text evidence="6">The sequence shown here is derived from an EMBL/GenBank/DDBJ whole genome shotgun (WGS) entry which is preliminary data.</text>
</comment>
<dbReference type="PANTHER" id="PTHR43591:SF24">
    <property type="entry name" value="2-METHOXY-6-POLYPRENYL-1,4-BENZOQUINOL METHYLASE, MITOCHONDRIAL"/>
    <property type="match status" value="1"/>
</dbReference>
<name>A0A132NBM5_HYDSH</name>
<dbReference type="HAMAP" id="MF_01813">
    <property type="entry name" value="MenG_UbiE_methyltr"/>
    <property type="match status" value="1"/>
</dbReference>
<dbReference type="NCBIfam" id="NF001243">
    <property type="entry name" value="PRK00216.1-4"/>
    <property type="match status" value="1"/>
</dbReference>
<dbReference type="InterPro" id="IPR004033">
    <property type="entry name" value="UbiE/COQ5_MeTrFase"/>
</dbReference>
<feature type="binding site" evidence="4">
    <location>
        <begin position="107"/>
        <end position="108"/>
    </location>
    <ligand>
        <name>S-adenosyl-L-methionine</name>
        <dbReference type="ChEBI" id="CHEBI:59789"/>
    </ligand>
</feature>
<dbReference type="EC" id="2.1.1.163" evidence="4"/>
<dbReference type="PANTHER" id="PTHR43591">
    <property type="entry name" value="METHYLTRANSFERASE"/>
    <property type="match status" value="1"/>
</dbReference>
<sequence>MERTDKRAFVYRVFESIAPAYDRMNTLLSFGAHKRWRRIMLEMMAVRPGSRALDVATGTGDLALALRRAVGAAGEVVGLDFSPAMLARAREKAARAGLADIVWVEGDALALPFPDGRFDYATIGFALRNVPDLDRALAEMARVVRPGGLVVSLELSKPVVPGFREIYYVYFERMLPLLGRWFARRYEEYRWLPESLRGFPDHKGLAARFVRAGLTDVRVRLLFGGIAAVHVGRKPGGEAPGGAVGGSAEGGTVLF</sequence>
<dbReference type="OrthoDB" id="9808140at2"/>
<comment type="similarity">
    <text evidence="4">Belongs to the class I-like SAM-binding methyltransferase superfamily. MenG/UbiE family.</text>
</comment>
<dbReference type="EMBL" id="PEBV01000007">
    <property type="protein sequence ID" value="PTQ54022.1"/>
    <property type="molecule type" value="Genomic_DNA"/>
</dbReference>
<dbReference type="EMBL" id="JXBB01000001">
    <property type="protein sequence ID" value="OAR05529.1"/>
    <property type="molecule type" value="Genomic_DNA"/>
</dbReference>
<dbReference type="CDD" id="cd02440">
    <property type="entry name" value="AdoMet_MTases"/>
    <property type="match status" value="1"/>
</dbReference>
<evidence type="ECO:0000256" key="4">
    <source>
        <dbReference type="HAMAP-Rule" id="MF_01813"/>
    </source>
</evidence>
<dbReference type="InterPro" id="IPR029063">
    <property type="entry name" value="SAM-dependent_MTases_sf"/>
</dbReference>
<feature type="binding site" evidence="4">
    <location>
        <position position="59"/>
    </location>
    <ligand>
        <name>S-adenosyl-L-methionine</name>
        <dbReference type="ChEBI" id="CHEBI:59789"/>
    </ligand>
</feature>
<comment type="function">
    <text evidence="4">Methyltransferase required for the conversion of demethylmenaquinol (DMKH2) to menaquinol (MKH2).</text>
</comment>
<dbReference type="Proteomes" id="UP000244180">
    <property type="component" value="Unassembled WGS sequence"/>
</dbReference>
<dbReference type="Pfam" id="PF01209">
    <property type="entry name" value="Ubie_methyltran"/>
    <property type="match status" value="1"/>
</dbReference>
<proteinExistence type="inferred from homology"/>
<keyword evidence="3 4" id="KW-0949">S-adenosyl-L-methionine</keyword>
<dbReference type="PROSITE" id="PS01184">
    <property type="entry name" value="UBIE_2"/>
    <property type="match status" value="1"/>
</dbReference>
<evidence type="ECO:0000313" key="6">
    <source>
        <dbReference type="EMBL" id="OAR05529.1"/>
    </source>
</evidence>
<dbReference type="NCBIfam" id="NF001244">
    <property type="entry name" value="PRK00216.1-5"/>
    <property type="match status" value="1"/>
</dbReference>
<comment type="caution">
    <text evidence="4">Lacks conserved residue(s) required for the propagation of feature annotation.</text>
</comment>
<feature type="binding site" evidence="4">
    <location>
        <position position="80"/>
    </location>
    <ligand>
        <name>S-adenosyl-L-methionine</name>
        <dbReference type="ChEBI" id="CHEBI:59789"/>
    </ligand>
</feature>
<organism evidence="6 8">
    <name type="scientific">Hydrogenibacillus schlegelii</name>
    <name type="common">Bacillus schlegelii</name>
    <dbReference type="NCBI Taxonomy" id="1484"/>
    <lineage>
        <taxon>Bacteria</taxon>
        <taxon>Bacillati</taxon>
        <taxon>Bacillota</taxon>
        <taxon>Bacilli</taxon>
        <taxon>Bacillales</taxon>
        <taxon>Bacillales Family X. Incertae Sedis</taxon>
        <taxon>Hydrogenibacillus</taxon>
    </lineage>
</organism>
<keyword evidence="8" id="KW-1185">Reference proteome</keyword>
<dbReference type="Proteomes" id="UP000748108">
    <property type="component" value="Unassembled WGS sequence"/>
</dbReference>
<dbReference type="Gene3D" id="3.40.50.150">
    <property type="entry name" value="Vaccinia Virus protein VP39"/>
    <property type="match status" value="1"/>
</dbReference>
<reference evidence="5" key="3">
    <citation type="journal article" date="2021" name="Microbiology">
        <title>Metagenomic Analysis of the Microbial Community in the Underground Coal Fire Area (Kemerovo Region, Russia) Revealed Predominance of Thermophilic Members of the Phyla Deinococcus-thermus, Aquificae, and Firmicutes.</title>
        <authorList>
            <person name="Kadnikov V."/>
            <person name="Mardanov A.V."/>
            <person name="Beletsky A.V."/>
            <person name="Karnachuk O.V."/>
            <person name="Ravin N.V."/>
        </authorList>
    </citation>
    <scope>NUCLEOTIDE SEQUENCE</scope>
    <source>
        <strain evidence="5">RBS10-49</strain>
    </source>
</reference>
<dbReference type="GO" id="GO:0043770">
    <property type="term" value="F:demethylmenaquinone methyltransferase activity"/>
    <property type="evidence" value="ECO:0007669"/>
    <property type="project" value="UniProtKB-UniRule"/>
</dbReference>
<dbReference type="NCBIfam" id="TIGR01934">
    <property type="entry name" value="MenG_MenH_UbiE"/>
    <property type="match status" value="1"/>
</dbReference>
<comment type="catalytic activity">
    <reaction evidence="4">
        <text>a 2-demethylmenaquinol + S-adenosyl-L-methionine = a menaquinol + S-adenosyl-L-homocysteine + H(+)</text>
        <dbReference type="Rhea" id="RHEA:42640"/>
        <dbReference type="Rhea" id="RHEA-COMP:9539"/>
        <dbReference type="Rhea" id="RHEA-COMP:9563"/>
        <dbReference type="ChEBI" id="CHEBI:15378"/>
        <dbReference type="ChEBI" id="CHEBI:18151"/>
        <dbReference type="ChEBI" id="CHEBI:55437"/>
        <dbReference type="ChEBI" id="CHEBI:57856"/>
        <dbReference type="ChEBI" id="CHEBI:59789"/>
        <dbReference type="EC" id="2.1.1.163"/>
    </reaction>
</comment>
<dbReference type="GO" id="GO:0009234">
    <property type="term" value="P:menaquinone biosynthetic process"/>
    <property type="evidence" value="ECO:0007669"/>
    <property type="project" value="UniProtKB-UniRule"/>
</dbReference>
<evidence type="ECO:0000256" key="2">
    <source>
        <dbReference type="ARBA" id="ARBA00022679"/>
    </source>
</evidence>
<gene>
    <name evidence="4" type="primary">menG</name>
    <name evidence="7" type="ORF">HSCHL_0876</name>
    <name evidence="5" type="ORF">KM312_06950</name>
    <name evidence="6" type="ORF">SA87_11650</name>
</gene>
<dbReference type="EMBL" id="JAHHQF010000055">
    <property type="protein sequence ID" value="MBT9282377.1"/>
    <property type="molecule type" value="Genomic_DNA"/>
</dbReference>
<dbReference type="PROSITE" id="PS51608">
    <property type="entry name" value="SAM_MT_UBIE"/>
    <property type="match status" value="1"/>
</dbReference>
<protein>
    <recommendedName>
        <fullName evidence="4">Demethylmenaquinone methyltransferase</fullName>
        <ecNumber evidence="4">2.1.1.163</ecNumber>
    </recommendedName>
</protein>
<evidence type="ECO:0000313" key="9">
    <source>
        <dbReference type="Proteomes" id="UP000244180"/>
    </source>
</evidence>
<keyword evidence="1 4" id="KW-0489">Methyltransferase</keyword>
<comment type="pathway">
    <text evidence="4">Quinol/quinone metabolism; menaquinone biosynthesis; menaquinol from 1,4-dihydroxy-2-naphthoate: step 2/2.</text>
</comment>
<keyword evidence="4" id="KW-0474">Menaquinone biosynthesis</keyword>
<dbReference type="RefSeq" id="WP_066197741.1">
    <property type="nucleotide sequence ID" value="NZ_CBCSAS010000003.1"/>
</dbReference>
<evidence type="ECO:0000313" key="7">
    <source>
        <dbReference type="EMBL" id="PTQ54022.1"/>
    </source>
</evidence>
<keyword evidence="2 4" id="KW-0808">Transferase</keyword>
<evidence type="ECO:0000256" key="1">
    <source>
        <dbReference type="ARBA" id="ARBA00022603"/>
    </source>
</evidence>
<dbReference type="AlphaFoldDB" id="A0A132NBM5"/>
<reference evidence="7 9" key="2">
    <citation type="submission" date="2017-08" db="EMBL/GenBank/DDBJ databases">
        <title>Burning lignite coal seam in the remote Altai Mountains harbors a hydrogen-driven thermophilic microbial community.</title>
        <authorList>
            <person name="Kadnikov V.V."/>
            <person name="Mardanov A.V."/>
            <person name="Ivasenko D."/>
            <person name="Beletsky A.V."/>
            <person name="Karnachuk O.V."/>
            <person name="Ravin N.V."/>
        </authorList>
    </citation>
    <scope>NUCLEOTIDE SEQUENCE [LARGE SCALE GENOMIC DNA]</scope>
    <source>
        <strain evidence="7">AL33</strain>
    </source>
</reference>
<dbReference type="SUPFAM" id="SSF53335">
    <property type="entry name" value="S-adenosyl-L-methionine-dependent methyltransferases"/>
    <property type="match status" value="1"/>
</dbReference>
<dbReference type="PROSITE" id="PS01183">
    <property type="entry name" value="UBIE_1"/>
    <property type="match status" value="1"/>
</dbReference>
<dbReference type="STRING" id="1484.SA87_11650"/>
<dbReference type="Proteomes" id="UP000243024">
    <property type="component" value="Unassembled WGS sequence"/>
</dbReference>
<evidence type="ECO:0000256" key="3">
    <source>
        <dbReference type="ARBA" id="ARBA00022691"/>
    </source>
</evidence>
<dbReference type="InterPro" id="IPR023576">
    <property type="entry name" value="UbiE/COQ5_MeTrFase_CS"/>
</dbReference>
<evidence type="ECO:0000313" key="8">
    <source>
        <dbReference type="Proteomes" id="UP000243024"/>
    </source>
</evidence>
<accession>A0A132NBM5</accession>
<dbReference type="GO" id="GO:0032259">
    <property type="term" value="P:methylation"/>
    <property type="evidence" value="ECO:0007669"/>
    <property type="project" value="UniProtKB-KW"/>
</dbReference>
<evidence type="ECO:0000313" key="5">
    <source>
        <dbReference type="EMBL" id="MBT9282377.1"/>
    </source>
</evidence>
<reference evidence="6 8" key="1">
    <citation type="submission" date="2015-09" db="EMBL/GenBank/DDBJ databases">
        <title>Draft genome sequence of Hydrogenibacillus schlegelii DSM 2000.</title>
        <authorList>
            <person name="Hemp J."/>
        </authorList>
    </citation>
    <scope>NUCLEOTIDE SEQUENCE [LARGE SCALE GENOMIC DNA]</scope>
    <source>
        <strain evidence="6 8">MA 48</strain>
    </source>
</reference>